<dbReference type="GO" id="GO:0003700">
    <property type="term" value="F:DNA-binding transcription factor activity"/>
    <property type="evidence" value="ECO:0007669"/>
    <property type="project" value="InterPro"/>
</dbReference>
<proteinExistence type="inferred from homology"/>
<evidence type="ECO:0000256" key="8">
    <source>
        <dbReference type="ARBA" id="ARBA00023170"/>
    </source>
</evidence>
<feature type="domain" description="NR LBD" evidence="12">
    <location>
        <begin position="139"/>
        <end position="347"/>
    </location>
</feature>
<dbReference type="PROSITE" id="PS51843">
    <property type="entry name" value="NR_LBD"/>
    <property type="match status" value="1"/>
</dbReference>
<keyword evidence="8" id="KW-0675">Receptor</keyword>
<dbReference type="PROSITE" id="PS51030">
    <property type="entry name" value="NUCLEAR_REC_DBD_2"/>
    <property type="match status" value="1"/>
</dbReference>
<dbReference type="InterPro" id="IPR035500">
    <property type="entry name" value="NHR-like_dom_sf"/>
</dbReference>
<evidence type="ECO:0000313" key="14">
    <source>
        <dbReference type="Proteomes" id="UP000829354"/>
    </source>
</evidence>
<dbReference type="Gene3D" id="3.30.50.10">
    <property type="entry name" value="Erythroid Transcription Factor GATA-1, subunit A"/>
    <property type="match status" value="1"/>
</dbReference>
<organism evidence="13 14">
    <name type="scientific">Caenorhabditis briggsae</name>
    <dbReference type="NCBI Taxonomy" id="6238"/>
    <lineage>
        <taxon>Eukaryota</taxon>
        <taxon>Metazoa</taxon>
        <taxon>Ecdysozoa</taxon>
        <taxon>Nematoda</taxon>
        <taxon>Chromadorea</taxon>
        <taxon>Rhabditida</taxon>
        <taxon>Rhabditina</taxon>
        <taxon>Rhabditomorpha</taxon>
        <taxon>Rhabditoidea</taxon>
        <taxon>Rhabditidae</taxon>
        <taxon>Peloderinae</taxon>
        <taxon>Caenorhabditis</taxon>
    </lineage>
</organism>
<gene>
    <name evidence="13" type="ORF">L5515_006744</name>
</gene>
<dbReference type="AlphaFoldDB" id="A0AAE9JJV2"/>
<dbReference type="InterPro" id="IPR002219">
    <property type="entry name" value="PKC_DAG/PE"/>
</dbReference>
<dbReference type="GO" id="GO:0008270">
    <property type="term" value="F:zinc ion binding"/>
    <property type="evidence" value="ECO:0007669"/>
    <property type="project" value="UniProtKB-KW"/>
</dbReference>
<keyword evidence="7" id="KW-0804">Transcription</keyword>
<evidence type="ECO:0000259" key="11">
    <source>
        <dbReference type="PROSITE" id="PS51030"/>
    </source>
</evidence>
<keyword evidence="3" id="KW-0863">Zinc-finger</keyword>
<dbReference type="InterPro" id="IPR013088">
    <property type="entry name" value="Znf_NHR/GATA"/>
</dbReference>
<evidence type="ECO:0000256" key="7">
    <source>
        <dbReference type="ARBA" id="ARBA00023163"/>
    </source>
</evidence>
<evidence type="ECO:0000256" key="4">
    <source>
        <dbReference type="ARBA" id="ARBA00022833"/>
    </source>
</evidence>
<dbReference type="EMBL" id="CP092624">
    <property type="protein sequence ID" value="UMM33166.1"/>
    <property type="molecule type" value="Genomic_DNA"/>
</dbReference>
<keyword evidence="4" id="KW-0862">Zinc</keyword>
<evidence type="ECO:0000256" key="6">
    <source>
        <dbReference type="ARBA" id="ARBA00023125"/>
    </source>
</evidence>
<dbReference type="Pfam" id="PF00105">
    <property type="entry name" value="zf-C4"/>
    <property type="match status" value="1"/>
</dbReference>
<evidence type="ECO:0000256" key="5">
    <source>
        <dbReference type="ARBA" id="ARBA00023015"/>
    </source>
</evidence>
<evidence type="ECO:0000259" key="10">
    <source>
        <dbReference type="PROSITE" id="PS50081"/>
    </source>
</evidence>
<keyword evidence="9" id="KW-0539">Nucleus</keyword>
<evidence type="ECO:0000256" key="2">
    <source>
        <dbReference type="ARBA" id="ARBA00022723"/>
    </source>
</evidence>
<dbReference type="Pfam" id="PF00104">
    <property type="entry name" value="Hormone_recep"/>
    <property type="match status" value="1"/>
</dbReference>
<name>A0AAE9JJV2_CAEBR</name>
<feature type="domain" description="Phorbol-ester/DAG-type" evidence="10">
    <location>
        <begin position="1"/>
        <end position="49"/>
    </location>
</feature>
<dbReference type="PRINTS" id="PR00047">
    <property type="entry name" value="STROIDFINGER"/>
</dbReference>
<dbReference type="InterPro" id="IPR050274">
    <property type="entry name" value="Nuclear_hormone_rcpt_NR2"/>
</dbReference>
<dbReference type="GO" id="GO:0043565">
    <property type="term" value="F:sequence-specific DNA binding"/>
    <property type="evidence" value="ECO:0007669"/>
    <property type="project" value="InterPro"/>
</dbReference>
<sequence>MLFASKKSNPFTCLICARPAHGHHYNVLTCKGCKTFFRRQCLLNISEKCNLHGDCFDLKKRNSPLLRCRPCRFQKCKFVGMKPECVQYKEPSKQILVFRRSSYNPHWHTLYSLDYLIRRDGVLGSAEKYGPMPGWPIQHNIPLPESQIRNVQGNKKYELAWCQNKKVWSLFNMLAIIEYMKTFDFFDKLSAEDKFLLARHTVLPCLNLHVSYFSLMNKCDGCLHPDGTQQPLRDEVHYSMTVMPVKALIRIQMKPVEYVLLKAICLCNPAVSGLSLYAQSLLLTERQKYTKLLSDYCLQNHGPGRLAELLGIFFILERQQELQKNFYLLIIGLHRRWKIFIHDVMVS</sequence>
<evidence type="ECO:0008006" key="15">
    <source>
        <dbReference type="Google" id="ProtNLM"/>
    </source>
</evidence>
<dbReference type="PROSITE" id="PS50081">
    <property type="entry name" value="ZF_DAG_PE_2"/>
    <property type="match status" value="1"/>
</dbReference>
<reference evidence="13 14" key="1">
    <citation type="submission" date="2022-04" db="EMBL/GenBank/DDBJ databases">
        <title>Chromosome-level reference genomes for two strains of Caenorhabditis briggsae: an improved platform for comparative genomics.</title>
        <authorList>
            <person name="Stevens L."/>
            <person name="Andersen E."/>
        </authorList>
    </citation>
    <scope>NUCLEOTIDE SEQUENCE [LARGE SCALE GENOMIC DNA]</scope>
    <source>
        <strain evidence="13">VX34</strain>
        <tissue evidence="13">Whole-organism</tissue>
    </source>
</reference>
<keyword evidence="5" id="KW-0805">Transcription regulation</keyword>
<keyword evidence="2" id="KW-0479">Metal-binding</keyword>
<dbReference type="InterPro" id="IPR000536">
    <property type="entry name" value="Nucl_hrmn_rcpt_lig-bd"/>
</dbReference>
<evidence type="ECO:0000259" key="12">
    <source>
        <dbReference type="PROSITE" id="PS51843"/>
    </source>
</evidence>
<dbReference type="SUPFAM" id="SSF48508">
    <property type="entry name" value="Nuclear receptor ligand-binding domain"/>
    <property type="match status" value="1"/>
</dbReference>
<dbReference type="SMART" id="SM00430">
    <property type="entry name" value="HOLI"/>
    <property type="match status" value="1"/>
</dbReference>
<evidence type="ECO:0000256" key="9">
    <source>
        <dbReference type="ARBA" id="ARBA00023242"/>
    </source>
</evidence>
<dbReference type="PANTHER" id="PTHR24083">
    <property type="entry name" value="NUCLEAR HORMONE RECEPTOR"/>
    <property type="match status" value="1"/>
</dbReference>
<protein>
    <recommendedName>
        <fullName evidence="15">Nuclear Hormone Receptor family</fullName>
    </recommendedName>
</protein>
<feature type="domain" description="Nuclear receptor" evidence="11">
    <location>
        <begin position="10"/>
        <end position="88"/>
    </location>
</feature>
<evidence type="ECO:0000256" key="3">
    <source>
        <dbReference type="ARBA" id="ARBA00022771"/>
    </source>
</evidence>
<accession>A0AAE9JJV2</accession>
<dbReference type="SMART" id="SM00399">
    <property type="entry name" value="ZnF_C4"/>
    <property type="match status" value="1"/>
</dbReference>
<keyword evidence="14" id="KW-1185">Reference proteome</keyword>
<dbReference type="SUPFAM" id="SSF57716">
    <property type="entry name" value="Glucocorticoid receptor-like (DNA-binding domain)"/>
    <property type="match status" value="1"/>
</dbReference>
<dbReference type="Gene3D" id="1.10.565.10">
    <property type="entry name" value="Retinoid X Receptor"/>
    <property type="match status" value="1"/>
</dbReference>
<dbReference type="InterPro" id="IPR001628">
    <property type="entry name" value="Znf_hrmn_rcpt"/>
</dbReference>
<evidence type="ECO:0000313" key="13">
    <source>
        <dbReference type="EMBL" id="UMM33166.1"/>
    </source>
</evidence>
<evidence type="ECO:0000256" key="1">
    <source>
        <dbReference type="ARBA" id="ARBA00005993"/>
    </source>
</evidence>
<dbReference type="Proteomes" id="UP000829354">
    <property type="component" value="Chromosome V"/>
</dbReference>
<comment type="similarity">
    <text evidence="1">Belongs to the nuclear hormone receptor family.</text>
</comment>
<keyword evidence="6" id="KW-0238">DNA-binding</keyword>